<dbReference type="SUPFAM" id="SSF54292">
    <property type="entry name" value="2Fe-2S ferredoxin-like"/>
    <property type="match status" value="1"/>
</dbReference>
<proteinExistence type="predicted"/>
<dbReference type="Gene3D" id="3.10.20.440">
    <property type="entry name" value="2Fe-2S iron-sulphur cluster binding domain, sarcosine oxidase, alpha subunit, N-terminal domain"/>
    <property type="match status" value="1"/>
</dbReference>
<keyword evidence="1" id="KW-0560">Oxidoreductase</keyword>
<dbReference type="EMBL" id="WWCW01000158">
    <property type="protein sequence ID" value="MYM91027.1"/>
    <property type="molecule type" value="Genomic_DNA"/>
</dbReference>
<evidence type="ECO:0000313" key="3">
    <source>
        <dbReference type="Proteomes" id="UP000470302"/>
    </source>
</evidence>
<dbReference type="InterPro" id="IPR036010">
    <property type="entry name" value="2Fe-2S_ferredoxin-like_sf"/>
</dbReference>
<dbReference type="GO" id="GO:0051536">
    <property type="term" value="F:iron-sulfur cluster binding"/>
    <property type="evidence" value="ECO:0007669"/>
    <property type="project" value="InterPro"/>
</dbReference>
<dbReference type="InterPro" id="IPR042204">
    <property type="entry name" value="2Fe-2S-bd_N"/>
</dbReference>
<sequence length="102" mass="11096">MSARFVRLAETARPQVHFSIDGVPATALLGDTVLVAMLNAARSLRGSEFDPGRRAGFCLMGACQDCWVWTAQGQRLRACSTDISEGLQIITRNTEAAWLNPT</sequence>
<protein>
    <submittedName>
        <fullName evidence="2">(2Fe-2S)-binding protein</fullName>
    </submittedName>
</protein>
<dbReference type="GO" id="GO:0016491">
    <property type="term" value="F:oxidoreductase activity"/>
    <property type="evidence" value="ECO:0007669"/>
    <property type="project" value="UniProtKB-KW"/>
</dbReference>
<dbReference type="RefSeq" id="WP_161099730.1">
    <property type="nucleotide sequence ID" value="NZ_WWCW01000158.1"/>
</dbReference>
<evidence type="ECO:0000256" key="1">
    <source>
        <dbReference type="ARBA" id="ARBA00023002"/>
    </source>
</evidence>
<evidence type="ECO:0000313" key="2">
    <source>
        <dbReference type="EMBL" id="MYM91027.1"/>
    </source>
</evidence>
<gene>
    <name evidence="2" type="ORF">GTP91_28120</name>
</gene>
<accession>A0A845GDW3</accession>
<dbReference type="AlphaFoldDB" id="A0A845GDW3"/>
<reference evidence="2 3" key="1">
    <citation type="submission" date="2020-01" db="EMBL/GenBank/DDBJ databases">
        <title>Novel species isolated from a subtropical stream in China.</title>
        <authorList>
            <person name="Lu H."/>
        </authorList>
    </citation>
    <scope>NUCLEOTIDE SEQUENCE [LARGE SCALE GENOMIC DNA]</scope>
    <source>
        <strain evidence="2 3">FT82W</strain>
    </source>
</reference>
<name>A0A845GDW3_9BURK</name>
<dbReference type="Pfam" id="PF13510">
    <property type="entry name" value="Fer2_4"/>
    <property type="match status" value="1"/>
</dbReference>
<comment type="caution">
    <text evidence="2">The sequence shown here is derived from an EMBL/GenBank/DDBJ whole genome shotgun (WGS) entry which is preliminary data.</text>
</comment>
<organism evidence="2 3">
    <name type="scientific">Duganella vulcania</name>
    <dbReference type="NCBI Taxonomy" id="2692166"/>
    <lineage>
        <taxon>Bacteria</taxon>
        <taxon>Pseudomonadati</taxon>
        <taxon>Pseudomonadota</taxon>
        <taxon>Betaproteobacteria</taxon>
        <taxon>Burkholderiales</taxon>
        <taxon>Oxalobacteraceae</taxon>
        <taxon>Telluria group</taxon>
        <taxon>Duganella</taxon>
    </lineage>
</organism>
<dbReference type="Proteomes" id="UP000470302">
    <property type="component" value="Unassembled WGS sequence"/>
</dbReference>